<sequence length="334" mass="36252">MYSIAVQAFDNKSCCVFFASGTHVYQAKLELNDGVLQGKDSLVIPTDLQMAEVNQLKFSPHRSEIQSVSISEPICDGSVLLGTVDSFGRIVVSCVGLVDRSILSGSTFSACPRDAGVGEGGWAGLAFVPSQPSLIAIARGLAKSIDLYDKDLHVRSMHTLQHPTAITFLDMHMLGNGMYSLLAITEGAQVSIWDLRAHERGGCVQRILGSATLDPLYALCTSKDNMLVGTGGADRTAAVFDKRKWTALSRWTNCLKYEITGMSFSALDSDVLYVHGLDYEVICGSWIHGLAEHERRHFAFRGDSRWLGLSKCFNSDILAGWCESGSIFVGEAIA</sequence>
<dbReference type="PANTHER" id="PTHR47467:SF1">
    <property type="entry name" value="WD40 REPEAT-CONTAINING PROTEIN"/>
    <property type="match status" value="1"/>
</dbReference>
<dbReference type="PANTHER" id="PTHR47467">
    <property type="entry name" value="OS01G0867200 PROTEIN"/>
    <property type="match status" value="1"/>
</dbReference>
<evidence type="ECO:0000313" key="1">
    <source>
        <dbReference type="EMBL" id="KAI5067022.1"/>
    </source>
</evidence>
<proteinExistence type="predicted"/>
<dbReference type="EMBL" id="JABFUD020000017">
    <property type="protein sequence ID" value="KAI5067022.1"/>
    <property type="molecule type" value="Genomic_DNA"/>
</dbReference>
<reference evidence="1" key="1">
    <citation type="submission" date="2021-01" db="EMBL/GenBank/DDBJ databases">
        <title>Adiantum capillus-veneris genome.</title>
        <authorList>
            <person name="Fang Y."/>
            <person name="Liao Q."/>
        </authorList>
    </citation>
    <scope>NUCLEOTIDE SEQUENCE</scope>
    <source>
        <strain evidence="1">H3</strain>
        <tissue evidence="1">Leaf</tissue>
    </source>
</reference>
<dbReference type="InterPro" id="IPR036322">
    <property type="entry name" value="WD40_repeat_dom_sf"/>
</dbReference>
<organism evidence="1 2">
    <name type="scientific">Adiantum capillus-veneris</name>
    <name type="common">Maidenhair fern</name>
    <dbReference type="NCBI Taxonomy" id="13818"/>
    <lineage>
        <taxon>Eukaryota</taxon>
        <taxon>Viridiplantae</taxon>
        <taxon>Streptophyta</taxon>
        <taxon>Embryophyta</taxon>
        <taxon>Tracheophyta</taxon>
        <taxon>Polypodiopsida</taxon>
        <taxon>Polypodiidae</taxon>
        <taxon>Polypodiales</taxon>
        <taxon>Pteridineae</taxon>
        <taxon>Pteridaceae</taxon>
        <taxon>Vittarioideae</taxon>
        <taxon>Adiantum</taxon>
    </lineage>
</organism>
<name>A0A9D4UG06_ADICA</name>
<keyword evidence="2" id="KW-1185">Reference proteome</keyword>
<dbReference type="Proteomes" id="UP000886520">
    <property type="component" value="Chromosome 17"/>
</dbReference>
<dbReference type="Gene3D" id="2.130.10.10">
    <property type="entry name" value="YVTN repeat-like/Quinoprotein amine dehydrogenase"/>
    <property type="match status" value="1"/>
</dbReference>
<evidence type="ECO:0000313" key="2">
    <source>
        <dbReference type="Proteomes" id="UP000886520"/>
    </source>
</evidence>
<comment type="caution">
    <text evidence="1">The sequence shown here is derived from an EMBL/GenBank/DDBJ whole genome shotgun (WGS) entry which is preliminary data.</text>
</comment>
<dbReference type="SUPFAM" id="SSF50978">
    <property type="entry name" value="WD40 repeat-like"/>
    <property type="match status" value="1"/>
</dbReference>
<protein>
    <submittedName>
        <fullName evidence="1">Uncharacterized protein</fullName>
    </submittedName>
</protein>
<accession>A0A9D4UG06</accession>
<gene>
    <name evidence="1" type="ORF">GOP47_0017550</name>
</gene>
<dbReference type="OrthoDB" id="1879717at2759"/>
<dbReference type="InterPro" id="IPR015943">
    <property type="entry name" value="WD40/YVTN_repeat-like_dom_sf"/>
</dbReference>
<dbReference type="AlphaFoldDB" id="A0A9D4UG06"/>